<comment type="caution">
    <text evidence="12">The sequence shown here is derived from an EMBL/GenBank/DDBJ whole genome shotgun (WGS) entry which is preliminary data.</text>
</comment>
<dbReference type="InterPro" id="IPR039426">
    <property type="entry name" value="TonB-dep_rcpt-like"/>
</dbReference>
<dbReference type="InterPro" id="IPR012910">
    <property type="entry name" value="Plug_dom"/>
</dbReference>
<evidence type="ECO:0000259" key="10">
    <source>
        <dbReference type="Pfam" id="PF00593"/>
    </source>
</evidence>
<dbReference type="PANTHER" id="PTHR30069">
    <property type="entry name" value="TONB-DEPENDENT OUTER MEMBRANE RECEPTOR"/>
    <property type="match status" value="1"/>
</dbReference>
<dbReference type="InterPro" id="IPR036942">
    <property type="entry name" value="Beta-barrel_TonB_sf"/>
</dbReference>
<dbReference type="InterPro" id="IPR037066">
    <property type="entry name" value="Plug_dom_sf"/>
</dbReference>
<comment type="similarity">
    <text evidence="8 9">Belongs to the TonB-dependent receptor family.</text>
</comment>
<evidence type="ECO:0000256" key="4">
    <source>
        <dbReference type="ARBA" id="ARBA00022692"/>
    </source>
</evidence>
<dbReference type="GO" id="GO:0044718">
    <property type="term" value="P:siderophore transmembrane transport"/>
    <property type="evidence" value="ECO:0007669"/>
    <property type="project" value="TreeGrafter"/>
</dbReference>
<dbReference type="Gene3D" id="2.40.170.20">
    <property type="entry name" value="TonB-dependent receptor, beta-barrel domain"/>
    <property type="match status" value="1"/>
</dbReference>
<dbReference type="RefSeq" id="WP_082866560.1">
    <property type="nucleotide sequence ID" value="NZ_BMIY01000002.1"/>
</dbReference>
<evidence type="ECO:0000256" key="2">
    <source>
        <dbReference type="ARBA" id="ARBA00022448"/>
    </source>
</evidence>
<evidence type="ECO:0000313" key="12">
    <source>
        <dbReference type="EMBL" id="GGG49770.1"/>
    </source>
</evidence>
<organism evidence="12 13">
    <name type="scientific">Pseudohongiella nitratireducens</name>
    <dbReference type="NCBI Taxonomy" id="1768907"/>
    <lineage>
        <taxon>Bacteria</taxon>
        <taxon>Pseudomonadati</taxon>
        <taxon>Pseudomonadota</taxon>
        <taxon>Gammaproteobacteria</taxon>
        <taxon>Pseudomonadales</taxon>
        <taxon>Pseudohongiellaceae</taxon>
        <taxon>Pseudohongiella</taxon>
    </lineage>
</organism>
<proteinExistence type="inferred from homology"/>
<evidence type="ECO:0000256" key="7">
    <source>
        <dbReference type="ARBA" id="ARBA00023237"/>
    </source>
</evidence>
<dbReference type="OrthoDB" id="5332150at2"/>
<keyword evidence="3 8" id="KW-1134">Transmembrane beta strand</keyword>
<evidence type="ECO:0000256" key="3">
    <source>
        <dbReference type="ARBA" id="ARBA00022452"/>
    </source>
</evidence>
<keyword evidence="5 9" id="KW-0798">TonB box</keyword>
<reference evidence="12" key="1">
    <citation type="journal article" date="2014" name="Int. J. Syst. Evol. Microbiol.">
        <title>Complete genome sequence of Corynebacterium casei LMG S-19264T (=DSM 44701T), isolated from a smear-ripened cheese.</title>
        <authorList>
            <consortium name="US DOE Joint Genome Institute (JGI-PGF)"/>
            <person name="Walter F."/>
            <person name="Albersmeier A."/>
            <person name="Kalinowski J."/>
            <person name="Ruckert C."/>
        </authorList>
    </citation>
    <scope>NUCLEOTIDE SEQUENCE</scope>
    <source>
        <strain evidence="12">CGMCC 1.15425</strain>
    </source>
</reference>
<keyword evidence="2 8" id="KW-0813">Transport</keyword>
<feature type="domain" description="TonB-dependent receptor-like beta-barrel" evidence="10">
    <location>
        <begin position="207"/>
        <end position="671"/>
    </location>
</feature>
<comment type="subcellular location">
    <subcellularLocation>
        <location evidence="1 8">Cell outer membrane</location>
        <topology evidence="1 8">Multi-pass membrane protein</topology>
    </subcellularLocation>
</comment>
<dbReference type="SUPFAM" id="SSF56935">
    <property type="entry name" value="Porins"/>
    <property type="match status" value="1"/>
</dbReference>
<keyword evidence="7 8" id="KW-0998">Cell outer membrane</keyword>
<evidence type="ECO:0000256" key="8">
    <source>
        <dbReference type="PROSITE-ProRule" id="PRU01360"/>
    </source>
</evidence>
<sequence>MNNGRLFNKRIITMAVTAITCGATYTQAQPVEEMIVIGVRDTHTVRTDDTMVAPADTAELLKEMPGANVNRNGELTGIPQYRGMHGQRVNVSINGSHISSGGPNAMDTPLHYAPVAVLESLTIRRGIAPVSAGQETIGGQMNAVTYRGDYGDSNQYELGGRLYVGGQTVNDGGVGSLFLSLANRNQIFRGMFMREEAGDSDFADGTITPSSYDRDRYDLGFSTRHGDHEFTFDYSRNDTNDAGTVALAMDIEAVDTDMYSVKHTWDNSDFKLSTTISHNDVTHWMSNYHMRTPPQDNMMGPGTMRYRRTLAEGDNTHFVVDLELPTGAGTWKVGVDGNFENHEARIGNPNAAAFEINSFSDVTRDILGMYVERSQSLTDDIGLDAGVRFNRITMNSGKVSANLNPMNMGSGMPFMMNNMAGMLAMQFNSNDLKQRDYNTDWFARLSIDSSNNLIWYAGAAQKMRAPSYQERYLWLPLGITSGLADGNLYVGNPNLKPEVSHEIEIGFDLDAGRFSFYPRLFARNVKDYIQGTPSSNMLANNFAQMMANMGMGQPDPLQWNNVDARFRGMDMEASFRINSAWQLRAVGSIIEGERRDIDDNLYRVSPDNIMLALDYFGSSWNGTLETVGYADQERVSETNKEMQTDGYTLVNLSASYRPTPDSELGLGVNNLLDKNYENHLGGYNRAMNPDIPVGARVPGLLGRSFYGRLMWYF</sequence>
<dbReference type="Proteomes" id="UP000627715">
    <property type="component" value="Unassembled WGS sequence"/>
</dbReference>
<evidence type="ECO:0000256" key="1">
    <source>
        <dbReference type="ARBA" id="ARBA00004571"/>
    </source>
</evidence>
<dbReference type="PANTHER" id="PTHR30069:SF49">
    <property type="entry name" value="OUTER MEMBRANE PROTEIN C"/>
    <property type="match status" value="1"/>
</dbReference>
<dbReference type="AlphaFoldDB" id="A0A917GKQ9"/>
<gene>
    <name evidence="12" type="ORF">GCM10011403_03610</name>
</gene>
<feature type="domain" description="TonB-dependent receptor plug" evidence="11">
    <location>
        <begin position="54"/>
        <end position="139"/>
    </location>
</feature>
<evidence type="ECO:0008006" key="14">
    <source>
        <dbReference type="Google" id="ProtNLM"/>
    </source>
</evidence>
<evidence type="ECO:0000313" key="13">
    <source>
        <dbReference type="Proteomes" id="UP000627715"/>
    </source>
</evidence>
<protein>
    <recommendedName>
        <fullName evidence="14">TonB-dependent receptor</fullName>
    </recommendedName>
</protein>
<dbReference type="Pfam" id="PF07715">
    <property type="entry name" value="Plug"/>
    <property type="match status" value="1"/>
</dbReference>
<dbReference type="InterPro" id="IPR000531">
    <property type="entry name" value="Beta-barrel_TonB"/>
</dbReference>
<evidence type="ECO:0000256" key="5">
    <source>
        <dbReference type="ARBA" id="ARBA00023077"/>
    </source>
</evidence>
<keyword evidence="13" id="KW-1185">Reference proteome</keyword>
<dbReference type="Pfam" id="PF00593">
    <property type="entry name" value="TonB_dep_Rec_b-barrel"/>
    <property type="match status" value="1"/>
</dbReference>
<keyword evidence="4 8" id="KW-0812">Transmembrane</keyword>
<dbReference type="Gene3D" id="2.170.130.10">
    <property type="entry name" value="TonB-dependent receptor, plug domain"/>
    <property type="match status" value="1"/>
</dbReference>
<evidence type="ECO:0000256" key="6">
    <source>
        <dbReference type="ARBA" id="ARBA00023136"/>
    </source>
</evidence>
<evidence type="ECO:0000259" key="11">
    <source>
        <dbReference type="Pfam" id="PF07715"/>
    </source>
</evidence>
<accession>A0A917GKQ9</accession>
<keyword evidence="6 8" id="KW-0472">Membrane</keyword>
<dbReference type="GO" id="GO:0009279">
    <property type="term" value="C:cell outer membrane"/>
    <property type="evidence" value="ECO:0007669"/>
    <property type="project" value="UniProtKB-SubCell"/>
</dbReference>
<name>A0A917GKQ9_9GAMM</name>
<reference evidence="12" key="2">
    <citation type="submission" date="2020-09" db="EMBL/GenBank/DDBJ databases">
        <authorList>
            <person name="Sun Q."/>
            <person name="Zhou Y."/>
        </authorList>
    </citation>
    <scope>NUCLEOTIDE SEQUENCE</scope>
    <source>
        <strain evidence="12">CGMCC 1.15425</strain>
    </source>
</reference>
<dbReference type="GO" id="GO:0015344">
    <property type="term" value="F:siderophore uptake transmembrane transporter activity"/>
    <property type="evidence" value="ECO:0007669"/>
    <property type="project" value="TreeGrafter"/>
</dbReference>
<dbReference type="EMBL" id="BMIY01000002">
    <property type="protein sequence ID" value="GGG49770.1"/>
    <property type="molecule type" value="Genomic_DNA"/>
</dbReference>
<evidence type="ECO:0000256" key="9">
    <source>
        <dbReference type="RuleBase" id="RU003357"/>
    </source>
</evidence>
<dbReference type="PROSITE" id="PS52016">
    <property type="entry name" value="TONB_DEPENDENT_REC_3"/>
    <property type="match status" value="1"/>
</dbReference>